<evidence type="ECO:0000256" key="1">
    <source>
        <dbReference type="SAM" id="Phobius"/>
    </source>
</evidence>
<accession>A0A0A9A932</accession>
<keyword evidence="1" id="KW-0812">Transmembrane</keyword>
<evidence type="ECO:0000313" key="2">
    <source>
        <dbReference type="EMBL" id="JAD46463.1"/>
    </source>
</evidence>
<sequence length="64" mass="7092">MDSGSILVIRKQLTWSKVALGMYVFLSYVLVSVTWFFGGPVPVCVIACPIKSTHICFCSSFIML</sequence>
<keyword evidence="1" id="KW-1133">Transmembrane helix</keyword>
<organism evidence="2">
    <name type="scientific">Arundo donax</name>
    <name type="common">Giant reed</name>
    <name type="synonym">Donax arundinaceus</name>
    <dbReference type="NCBI Taxonomy" id="35708"/>
    <lineage>
        <taxon>Eukaryota</taxon>
        <taxon>Viridiplantae</taxon>
        <taxon>Streptophyta</taxon>
        <taxon>Embryophyta</taxon>
        <taxon>Tracheophyta</taxon>
        <taxon>Spermatophyta</taxon>
        <taxon>Magnoliopsida</taxon>
        <taxon>Liliopsida</taxon>
        <taxon>Poales</taxon>
        <taxon>Poaceae</taxon>
        <taxon>PACMAD clade</taxon>
        <taxon>Arundinoideae</taxon>
        <taxon>Arundineae</taxon>
        <taxon>Arundo</taxon>
    </lineage>
</organism>
<reference evidence="2" key="2">
    <citation type="journal article" date="2015" name="Data Brief">
        <title>Shoot transcriptome of the giant reed, Arundo donax.</title>
        <authorList>
            <person name="Barrero R.A."/>
            <person name="Guerrero F.D."/>
            <person name="Moolhuijzen P."/>
            <person name="Goolsby J.A."/>
            <person name="Tidwell J."/>
            <person name="Bellgard S.E."/>
            <person name="Bellgard M.I."/>
        </authorList>
    </citation>
    <scope>NUCLEOTIDE SEQUENCE</scope>
    <source>
        <tissue evidence="2">Shoot tissue taken approximately 20 cm above the soil surface</tissue>
    </source>
</reference>
<proteinExistence type="predicted"/>
<protein>
    <submittedName>
        <fullName evidence="2">Uncharacterized protein</fullName>
    </submittedName>
</protein>
<dbReference type="AlphaFoldDB" id="A0A0A9A932"/>
<feature type="transmembrane region" description="Helical" evidence="1">
    <location>
        <begin position="20"/>
        <end position="38"/>
    </location>
</feature>
<name>A0A0A9A932_ARUDO</name>
<reference evidence="2" key="1">
    <citation type="submission" date="2014-09" db="EMBL/GenBank/DDBJ databases">
        <authorList>
            <person name="Magalhaes I.L.F."/>
            <person name="Oliveira U."/>
            <person name="Santos F.R."/>
            <person name="Vidigal T.H.D.A."/>
            <person name="Brescovit A.D."/>
            <person name="Santos A.J."/>
        </authorList>
    </citation>
    <scope>NUCLEOTIDE SEQUENCE</scope>
    <source>
        <tissue evidence="2">Shoot tissue taken approximately 20 cm above the soil surface</tissue>
    </source>
</reference>
<dbReference type="EMBL" id="GBRH01251432">
    <property type="protein sequence ID" value="JAD46463.1"/>
    <property type="molecule type" value="Transcribed_RNA"/>
</dbReference>
<keyword evidence="1" id="KW-0472">Membrane</keyword>